<dbReference type="EMBL" id="NRSH01000001">
    <property type="protein sequence ID" value="MBK1725470.1"/>
    <property type="molecule type" value="Genomic_DNA"/>
</dbReference>
<dbReference type="InterPro" id="IPR052930">
    <property type="entry name" value="TA_antitoxin_MntA"/>
</dbReference>
<dbReference type="NCBIfam" id="NF047752">
    <property type="entry name" value="MntA_antitoxin"/>
    <property type="match status" value="1"/>
</dbReference>
<gene>
    <name evidence="2" type="ORF">CKO13_00190</name>
</gene>
<reference evidence="2 3" key="1">
    <citation type="journal article" date="2020" name="Microorganisms">
        <title>Osmotic Adaptation and Compatible Solute Biosynthesis of Phototrophic Bacteria as Revealed from Genome Analyses.</title>
        <authorList>
            <person name="Imhoff J.F."/>
            <person name="Rahn T."/>
            <person name="Kunzel S."/>
            <person name="Keller A."/>
            <person name="Neulinger S.C."/>
        </authorList>
    </citation>
    <scope>NUCLEOTIDE SEQUENCE [LARGE SCALE GENOMIC DNA]</scope>
    <source>
        <strain evidence="2 3">DSM 15116</strain>
    </source>
</reference>
<evidence type="ECO:0000313" key="3">
    <source>
        <dbReference type="Proteomes" id="UP000738126"/>
    </source>
</evidence>
<comment type="caution">
    <text evidence="2">The sequence shown here is derived from an EMBL/GenBank/DDBJ whole genome shotgun (WGS) entry which is preliminary data.</text>
</comment>
<evidence type="ECO:0000313" key="2">
    <source>
        <dbReference type="EMBL" id="MBK1725470.1"/>
    </source>
</evidence>
<dbReference type="SUPFAM" id="SSF81301">
    <property type="entry name" value="Nucleotidyltransferase"/>
    <property type="match status" value="1"/>
</dbReference>
<dbReference type="CDD" id="cd05403">
    <property type="entry name" value="NT_KNTase_like"/>
    <property type="match status" value="1"/>
</dbReference>
<proteinExistence type="predicted"/>
<organism evidence="2 3">
    <name type="scientific">Halorhodospira neutriphila</name>
    <dbReference type="NCBI Taxonomy" id="168379"/>
    <lineage>
        <taxon>Bacteria</taxon>
        <taxon>Pseudomonadati</taxon>
        <taxon>Pseudomonadota</taxon>
        <taxon>Gammaproteobacteria</taxon>
        <taxon>Chromatiales</taxon>
        <taxon>Ectothiorhodospiraceae</taxon>
        <taxon>Halorhodospira</taxon>
    </lineage>
</organism>
<feature type="domain" description="Polymerase beta nucleotidyltransferase" evidence="1">
    <location>
        <begin position="13"/>
        <end position="99"/>
    </location>
</feature>
<name>A0ABS1E3W8_9GAMM</name>
<dbReference type="InterPro" id="IPR041633">
    <property type="entry name" value="Polbeta"/>
</dbReference>
<protein>
    <submittedName>
        <fullName evidence="2">DNA polymerase III subunit beta</fullName>
    </submittedName>
</protein>
<dbReference type="RefSeq" id="WP_200255678.1">
    <property type="nucleotide sequence ID" value="NZ_NRSH01000001.1"/>
</dbReference>
<dbReference type="InterPro" id="IPR043519">
    <property type="entry name" value="NT_sf"/>
</dbReference>
<dbReference type="Proteomes" id="UP000738126">
    <property type="component" value="Unassembled WGS sequence"/>
</dbReference>
<dbReference type="PANTHER" id="PTHR43852">
    <property type="entry name" value="NUCLEOTIDYLTRANSFERASE"/>
    <property type="match status" value="1"/>
</dbReference>
<accession>A0ABS1E3W8</accession>
<dbReference type="Pfam" id="PF18765">
    <property type="entry name" value="Polbeta"/>
    <property type="match status" value="1"/>
</dbReference>
<sequence length="145" mass="16508">MTQDRIEAIQQAVQPVLEAFPDVQAAFLFGSHATGRARADSDIDLGLAGPPERLEAQRLDLLTELTRAGLERIDLVLLDRADPALQFEAVRHNCLIYARPDFQRGTYFSRIVREYWDLEPYLRVQRAALKRRLQRGASRDHPPAS</sequence>
<keyword evidence="3" id="KW-1185">Reference proteome</keyword>
<dbReference type="Gene3D" id="3.30.460.10">
    <property type="entry name" value="Beta Polymerase, domain 2"/>
    <property type="match status" value="1"/>
</dbReference>
<evidence type="ECO:0000259" key="1">
    <source>
        <dbReference type="Pfam" id="PF18765"/>
    </source>
</evidence>
<dbReference type="PANTHER" id="PTHR43852:SF3">
    <property type="entry name" value="NUCLEOTIDYLTRANSFERASE"/>
    <property type="match status" value="1"/>
</dbReference>